<feature type="compositionally biased region" description="Basic and acidic residues" evidence="1">
    <location>
        <begin position="186"/>
        <end position="212"/>
    </location>
</feature>
<accession>A0A9P4UXW1</accession>
<dbReference type="Proteomes" id="UP000799444">
    <property type="component" value="Unassembled WGS sequence"/>
</dbReference>
<feature type="compositionally biased region" description="Basic and acidic residues" evidence="1">
    <location>
        <begin position="108"/>
        <end position="132"/>
    </location>
</feature>
<dbReference type="EMBL" id="ML996249">
    <property type="protein sequence ID" value="KAF2729313.1"/>
    <property type="molecule type" value="Genomic_DNA"/>
</dbReference>
<feature type="region of interest" description="Disordered" evidence="1">
    <location>
        <begin position="166"/>
        <end position="237"/>
    </location>
</feature>
<sequence>MSSRAFVGMGKKGMKTPTVPEMVGRRCEVVKPIDRLANKLAEATSHDEGTDDIGTCRLSGGNEGLALGDLGELGRDCCFQRWPMEGGRDVELGRDGARASRRPARSLRRADRVSTRGDNLGREVGRGRDDARGVTPCLGGEFRNLSGRRVEPLGGVGRKAIARGQALAGGNGSNGRADVGSQSRGGIDRRSHRDGLADRGIHSGEKRGEDRGGAANASVTWSGGDGRDKAGRRVRRRSGSLNACKLRGDTVQCLSKCLETGGEEDSYPRMARAAMPKYKSFMMKKDVEQRREMDVGGF</sequence>
<feature type="region of interest" description="Disordered" evidence="1">
    <location>
        <begin position="94"/>
        <end position="132"/>
    </location>
</feature>
<evidence type="ECO:0000256" key="1">
    <source>
        <dbReference type="SAM" id="MobiDB-lite"/>
    </source>
</evidence>
<comment type="caution">
    <text evidence="2">The sequence shown here is derived from an EMBL/GenBank/DDBJ whole genome shotgun (WGS) entry which is preliminary data.</text>
</comment>
<reference evidence="2" key="1">
    <citation type="journal article" date="2020" name="Stud. Mycol.">
        <title>101 Dothideomycetes genomes: a test case for predicting lifestyles and emergence of pathogens.</title>
        <authorList>
            <person name="Haridas S."/>
            <person name="Albert R."/>
            <person name="Binder M."/>
            <person name="Bloem J."/>
            <person name="Labutti K."/>
            <person name="Salamov A."/>
            <person name="Andreopoulos B."/>
            <person name="Baker S."/>
            <person name="Barry K."/>
            <person name="Bills G."/>
            <person name="Bluhm B."/>
            <person name="Cannon C."/>
            <person name="Castanera R."/>
            <person name="Culley D."/>
            <person name="Daum C."/>
            <person name="Ezra D."/>
            <person name="Gonzalez J."/>
            <person name="Henrissat B."/>
            <person name="Kuo A."/>
            <person name="Liang C."/>
            <person name="Lipzen A."/>
            <person name="Lutzoni F."/>
            <person name="Magnuson J."/>
            <person name="Mondo S."/>
            <person name="Nolan M."/>
            <person name="Ohm R."/>
            <person name="Pangilinan J."/>
            <person name="Park H.-J."/>
            <person name="Ramirez L."/>
            <person name="Alfaro M."/>
            <person name="Sun H."/>
            <person name="Tritt A."/>
            <person name="Yoshinaga Y."/>
            <person name="Zwiers L.-H."/>
            <person name="Turgeon B."/>
            <person name="Goodwin S."/>
            <person name="Spatafora J."/>
            <person name="Crous P."/>
            <person name="Grigoriev I."/>
        </authorList>
    </citation>
    <scope>NUCLEOTIDE SEQUENCE</scope>
    <source>
        <strain evidence="2">CBS 125425</strain>
    </source>
</reference>
<name>A0A9P4UXW1_9PLEO</name>
<proteinExistence type="predicted"/>
<protein>
    <submittedName>
        <fullName evidence="2">Uncharacterized protein</fullName>
    </submittedName>
</protein>
<evidence type="ECO:0000313" key="3">
    <source>
        <dbReference type="Proteomes" id="UP000799444"/>
    </source>
</evidence>
<dbReference type="AlphaFoldDB" id="A0A9P4UXW1"/>
<organism evidence="2 3">
    <name type="scientific">Polyplosphaeria fusca</name>
    <dbReference type="NCBI Taxonomy" id="682080"/>
    <lineage>
        <taxon>Eukaryota</taxon>
        <taxon>Fungi</taxon>
        <taxon>Dikarya</taxon>
        <taxon>Ascomycota</taxon>
        <taxon>Pezizomycotina</taxon>
        <taxon>Dothideomycetes</taxon>
        <taxon>Pleosporomycetidae</taxon>
        <taxon>Pleosporales</taxon>
        <taxon>Tetraplosphaeriaceae</taxon>
        <taxon>Polyplosphaeria</taxon>
    </lineage>
</organism>
<gene>
    <name evidence="2" type="ORF">EJ04DRAFT_527907</name>
</gene>
<keyword evidence="3" id="KW-1185">Reference proteome</keyword>
<evidence type="ECO:0000313" key="2">
    <source>
        <dbReference type="EMBL" id="KAF2729313.1"/>
    </source>
</evidence>